<evidence type="ECO:0000256" key="1">
    <source>
        <dbReference type="SAM" id="Coils"/>
    </source>
</evidence>
<dbReference type="RefSeq" id="WP_261235399.1">
    <property type="nucleotide sequence ID" value="NZ_JAMXFA010000011.1"/>
</dbReference>
<comment type="caution">
    <text evidence="3">The sequence shown here is derived from an EMBL/GenBank/DDBJ whole genome shotgun (WGS) entry which is preliminary data.</text>
</comment>
<feature type="coiled-coil region" evidence="1">
    <location>
        <begin position="303"/>
        <end position="337"/>
    </location>
</feature>
<name>A0ABT2N6K2_9CYAN</name>
<sequence>MTKKITSKSTKAEIMEALEELEKENAGLEAQVKQLAKEKQAPAKSTTISAVKEVNSTEVKSTMNNTPNAQQKINQTIESLQLLQFGFGGAVSDLSERLTSEAAKLHELEESVNKEVEELQNLHDLEVSEETLEGLIQTYQERAKTFQGEITDRQDTLEQQIQTLKKTWEKEQETHQREIKERNTTRQKQQQRDAEEYRYSLERDRHLAQEEYEQTKKGLYQELAEIRQTQEQEWTERETAIAQREKQYAEAKAKVEAHPKELETQIKNGKDSGRNIGNYQAKIASDLRSKEVEGLQRSYQLQISALEVSINNQEERIKTLTKQLESALKQVQDLAVKAIEGTSNANSFQALREIAVEQAKNLPKSK</sequence>
<dbReference type="EMBL" id="JAMXFA010000011">
    <property type="protein sequence ID" value="MCT7978106.1"/>
    <property type="molecule type" value="Genomic_DNA"/>
</dbReference>
<feature type="coiled-coil region" evidence="1">
    <location>
        <begin position="91"/>
        <end position="125"/>
    </location>
</feature>
<feature type="region of interest" description="Disordered" evidence="2">
    <location>
        <begin position="172"/>
        <end position="202"/>
    </location>
</feature>
<evidence type="ECO:0000313" key="4">
    <source>
        <dbReference type="Proteomes" id="UP001525961"/>
    </source>
</evidence>
<protein>
    <recommendedName>
        <fullName evidence="5">Myosin heavy chain</fullName>
    </recommendedName>
</protein>
<accession>A0ABT2N6K2</accession>
<gene>
    <name evidence="3" type="ORF">NG792_10355</name>
</gene>
<evidence type="ECO:0000313" key="3">
    <source>
        <dbReference type="EMBL" id="MCT7978106.1"/>
    </source>
</evidence>
<keyword evidence="1" id="KW-0175">Coiled coil</keyword>
<organism evidence="3 4">
    <name type="scientific">Laspinema olomoucense D3b</name>
    <dbReference type="NCBI Taxonomy" id="2953688"/>
    <lineage>
        <taxon>Bacteria</taxon>
        <taxon>Bacillati</taxon>
        <taxon>Cyanobacteriota</taxon>
        <taxon>Cyanophyceae</taxon>
        <taxon>Oscillatoriophycideae</taxon>
        <taxon>Oscillatoriales</taxon>
        <taxon>Laspinemataceae</taxon>
        <taxon>Laspinema</taxon>
        <taxon>Laspinema olomoucense</taxon>
    </lineage>
</organism>
<keyword evidence="4" id="KW-1185">Reference proteome</keyword>
<proteinExistence type="predicted"/>
<dbReference type="Proteomes" id="UP001525961">
    <property type="component" value="Unassembled WGS sequence"/>
</dbReference>
<reference evidence="3 4" key="1">
    <citation type="journal article" date="2022" name="Front. Microbiol.">
        <title>High genomic differentiation and limited gene flow indicate recent cryptic speciation within the genus Laspinema (cyanobacteria).</title>
        <authorList>
            <person name="Stanojkovic A."/>
            <person name="Skoupy S."/>
            <person name="Skaloud P."/>
            <person name="Dvorak P."/>
        </authorList>
    </citation>
    <scope>NUCLEOTIDE SEQUENCE [LARGE SCALE GENOMIC DNA]</scope>
    <source>
        <strain evidence="3 4">D3b</strain>
    </source>
</reference>
<feature type="coiled-coil region" evidence="1">
    <location>
        <begin position="4"/>
        <end position="38"/>
    </location>
</feature>
<evidence type="ECO:0000256" key="2">
    <source>
        <dbReference type="SAM" id="MobiDB-lite"/>
    </source>
</evidence>
<evidence type="ECO:0008006" key="5">
    <source>
        <dbReference type="Google" id="ProtNLM"/>
    </source>
</evidence>